<dbReference type="Proteomes" id="UP000603227">
    <property type="component" value="Unassembled WGS sequence"/>
</dbReference>
<proteinExistence type="predicted"/>
<reference evidence="3" key="1">
    <citation type="journal article" date="2014" name="Int. J. Syst. Evol. Microbiol.">
        <title>Complete genome sequence of Corynebacterium casei LMG S-19264T (=DSM 44701T), isolated from a smear-ripened cheese.</title>
        <authorList>
            <consortium name="US DOE Joint Genome Institute (JGI-PGF)"/>
            <person name="Walter F."/>
            <person name="Albersmeier A."/>
            <person name="Kalinowski J."/>
            <person name="Ruckert C."/>
        </authorList>
    </citation>
    <scope>NUCLEOTIDE SEQUENCE</scope>
    <source>
        <strain evidence="3">CGMCC 4.7403</strain>
    </source>
</reference>
<sequence length="97" mass="10252">MLALTFALLVPGAHGMAHAGLAITVSSESAAAEYDLVETAPRPPSRHTHRPSATTRPAPVTPPSHPPAARLPFPAPPRPRASLPYTPHTLRSVILRC</sequence>
<name>A0A919GEB7_9ACTN</name>
<evidence type="ECO:0000313" key="3">
    <source>
        <dbReference type="EMBL" id="GHH82970.1"/>
    </source>
</evidence>
<evidence type="ECO:0000256" key="1">
    <source>
        <dbReference type="SAM" id="MobiDB-lite"/>
    </source>
</evidence>
<feature type="chain" id="PRO_5036743554" evidence="2">
    <location>
        <begin position="20"/>
        <end position="97"/>
    </location>
</feature>
<comment type="caution">
    <text evidence="3">The sequence shown here is derived from an EMBL/GenBank/DDBJ whole genome shotgun (WGS) entry which is preliminary data.</text>
</comment>
<gene>
    <name evidence="3" type="ORF">GCM10017771_08620</name>
</gene>
<feature type="region of interest" description="Disordered" evidence="1">
    <location>
        <begin position="38"/>
        <end position="85"/>
    </location>
</feature>
<reference evidence="3" key="2">
    <citation type="submission" date="2020-09" db="EMBL/GenBank/DDBJ databases">
        <authorList>
            <person name="Sun Q."/>
            <person name="Zhou Y."/>
        </authorList>
    </citation>
    <scope>NUCLEOTIDE SEQUENCE</scope>
    <source>
        <strain evidence="3">CGMCC 4.7403</strain>
    </source>
</reference>
<feature type="signal peptide" evidence="2">
    <location>
        <begin position="1"/>
        <end position="19"/>
    </location>
</feature>
<keyword evidence="2" id="KW-0732">Signal</keyword>
<dbReference type="EMBL" id="BNAT01000002">
    <property type="protein sequence ID" value="GHH82970.1"/>
    <property type="molecule type" value="Genomic_DNA"/>
</dbReference>
<dbReference type="AlphaFoldDB" id="A0A919GEB7"/>
<accession>A0A919GEB7</accession>
<keyword evidence="4" id="KW-1185">Reference proteome</keyword>
<evidence type="ECO:0000256" key="2">
    <source>
        <dbReference type="SAM" id="SignalP"/>
    </source>
</evidence>
<organism evidence="3 4">
    <name type="scientific">Streptomyces capitiformicae</name>
    <dbReference type="NCBI Taxonomy" id="2014920"/>
    <lineage>
        <taxon>Bacteria</taxon>
        <taxon>Bacillati</taxon>
        <taxon>Actinomycetota</taxon>
        <taxon>Actinomycetes</taxon>
        <taxon>Kitasatosporales</taxon>
        <taxon>Streptomycetaceae</taxon>
        <taxon>Streptomyces</taxon>
    </lineage>
</organism>
<protein>
    <submittedName>
        <fullName evidence="3">Uncharacterized protein</fullName>
    </submittedName>
</protein>
<evidence type="ECO:0000313" key="4">
    <source>
        <dbReference type="Proteomes" id="UP000603227"/>
    </source>
</evidence>